<evidence type="ECO:0000313" key="2">
    <source>
        <dbReference type="Proteomes" id="UP000220394"/>
    </source>
</evidence>
<dbReference type="CDD" id="cd07067">
    <property type="entry name" value="HP_PGM_like"/>
    <property type="match status" value="1"/>
</dbReference>
<dbReference type="Gene3D" id="3.40.50.1240">
    <property type="entry name" value="Phosphoglycerate mutase-like"/>
    <property type="match status" value="1"/>
</dbReference>
<dbReference type="SUPFAM" id="SSF53254">
    <property type="entry name" value="Phosphoglycerate mutase-like"/>
    <property type="match status" value="1"/>
</dbReference>
<dbReference type="GO" id="GO:0005737">
    <property type="term" value="C:cytoplasm"/>
    <property type="evidence" value="ECO:0007669"/>
    <property type="project" value="TreeGrafter"/>
</dbReference>
<dbReference type="InterPro" id="IPR050275">
    <property type="entry name" value="PGM_Phosphatase"/>
</dbReference>
<dbReference type="PANTHER" id="PTHR48100">
    <property type="entry name" value="BROAD-SPECIFICITY PHOSPHATASE YOR283W-RELATED"/>
    <property type="match status" value="1"/>
</dbReference>
<sequence length="244" mass="26591">MVPPFCLISALPKKQALNGYDPAVWGRKIKPRTYGQRLNEMGPKPKERRMAQSFPVLLVRHAPVLLPEGVCYGRQDVALRPGWEGLASGLAVLAQGAVCRVLYSSPAMRCREMAQKLAAATGMELKIDDRLAELDFGRWEGMNWQEISRAQLDEWAADPARFAPPGGESGMALSQRARAFWQDIKDAGVPACVLSHGGPLRVLSALAEGRQPELLSPSMPQGSARLFMVAQQQGRLAEASCAAE</sequence>
<name>A0A291PL72_9PROT</name>
<dbReference type="Pfam" id="PF00300">
    <property type="entry name" value="His_Phos_1"/>
    <property type="match status" value="1"/>
</dbReference>
<evidence type="ECO:0000313" key="1">
    <source>
        <dbReference type="EMBL" id="ATJ92220.1"/>
    </source>
</evidence>
<dbReference type="AlphaFoldDB" id="A0A291PL72"/>
<dbReference type="InterPro" id="IPR013078">
    <property type="entry name" value="His_Pase_superF_clade-1"/>
</dbReference>
<dbReference type="KEGG" id="ato:CIW82_17650"/>
<protein>
    <submittedName>
        <fullName evidence="1">Phosphoglycerate mutase</fullName>
    </submittedName>
</protein>
<dbReference type="PANTHER" id="PTHR48100:SF1">
    <property type="entry name" value="HISTIDINE PHOSPHATASE FAMILY PROTEIN-RELATED"/>
    <property type="match status" value="1"/>
</dbReference>
<dbReference type="Proteomes" id="UP000220394">
    <property type="component" value="Chromosome"/>
</dbReference>
<gene>
    <name evidence="1" type="ORF">CIW82_17650</name>
</gene>
<proteinExistence type="predicted"/>
<dbReference type="InterPro" id="IPR029033">
    <property type="entry name" value="His_PPase_superfam"/>
</dbReference>
<reference evidence="1 2" key="1">
    <citation type="submission" date="2017-08" db="EMBL/GenBank/DDBJ databases">
        <title>Complete Genome Sequence of Acetobacter tropicalis Oregon-R-modENCODE STRAIN BDGP1, an acetic acid bacterium isolated from Drosophila melanogaster gut.</title>
        <authorList>
            <person name="Wan K.H."/>
            <person name="Yu C."/>
            <person name="Park S."/>
            <person name="Hammonds A.S."/>
            <person name="Booth B.W."/>
            <person name="Celniker S.E."/>
        </authorList>
    </citation>
    <scope>NUCLEOTIDE SEQUENCE [LARGE SCALE GENOMIC DNA]</scope>
    <source>
        <strain evidence="1 2">BDGP1</strain>
    </source>
</reference>
<dbReference type="SMART" id="SM00855">
    <property type="entry name" value="PGAM"/>
    <property type="match status" value="1"/>
</dbReference>
<dbReference type="GO" id="GO:0016791">
    <property type="term" value="F:phosphatase activity"/>
    <property type="evidence" value="ECO:0007669"/>
    <property type="project" value="TreeGrafter"/>
</dbReference>
<organism evidence="1 2">
    <name type="scientific">Acetobacter tropicalis</name>
    <dbReference type="NCBI Taxonomy" id="104102"/>
    <lineage>
        <taxon>Bacteria</taxon>
        <taxon>Pseudomonadati</taxon>
        <taxon>Pseudomonadota</taxon>
        <taxon>Alphaproteobacteria</taxon>
        <taxon>Acetobacterales</taxon>
        <taxon>Acetobacteraceae</taxon>
        <taxon>Acetobacter</taxon>
    </lineage>
</organism>
<dbReference type="EMBL" id="CP022699">
    <property type="protein sequence ID" value="ATJ92220.1"/>
    <property type="molecule type" value="Genomic_DNA"/>
</dbReference>
<accession>A0A291PL72</accession>